<name>A0A9P0FE07_BRAAE</name>
<gene>
    <name evidence="1" type="ORF">MELIAE_LOCUS3299</name>
</gene>
<sequence length="145" mass="17007">MVYESDFYTTRRYRTSPSVSSYTSSKREIPWEKVPFVPRPSLVPDPITAFGKRKPDRPEPKRSILHPAEREKILPQAGILLEPPKPYVSARDQTREKVFESIRRQESHREESMDTLLPRLHRVAECPDLPYKRRLVQGSDLPPVW</sequence>
<protein>
    <submittedName>
        <fullName evidence="1">Uncharacterized protein</fullName>
    </submittedName>
</protein>
<dbReference type="EMBL" id="OV121133">
    <property type="protein sequence ID" value="CAH0550496.1"/>
    <property type="molecule type" value="Genomic_DNA"/>
</dbReference>
<proteinExistence type="predicted"/>
<dbReference type="AlphaFoldDB" id="A0A9P0FE07"/>
<organism evidence="1 2">
    <name type="scientific">Brassicogethes aeneus</name>
    <name type="common">Rape pollen beetle</name>
    <name type="synonym">Meligethes aeneus</name>
    <dbReference type="NCBI Taxonomy" id="1431903"/>
    <lineage>
        <taxon>Eukaryota</taxon>
        <taxon>Metazoa</taxon>
        <taxon>Ecdysozoa</taxon>
        <taxon>Arthropoda</taxon>
        <taxon>Hexapoda</taxon>
        <taxon>Insecta</taxon>
        <taxon>Pterygota</taxon>
        <taxon>Neoptera</taxon>
        <taxon>Endopterygota</taxon>
        <taxon>Coleoptera</taxon>
        <taxon>Polyphaga</taxon>
        <taxon>Cucujiformia</taxon>
        <taxon>Nitidulidae</taxon>
        <taxon>Meligethinae</taxon>
        <taxon>Brassicogethes</taxon>
    </lineage>
</organism>
<keyword evidence="2" id="KW-1185">Reference proteome</keyword>
<accession>A0A9P0FE07</accession>
<evidence type="ECO:0000313" key="1">
    <source>
        <dbReference type="EMBL" id="CAH0550496.1"/>
    </source>
</evidence>
<reference evidence="1" key="1">
    <citation type="submission" date="2021-12" db="EMBL/GenBank/DDBJ databases">
        <authorList>
            <person name="King R."/>
        </authorList>
    </citation>
    <scope>NUCLEOTIDE SEQUENCE</scope>
</reference>
<dbReference type="Proteomes" id="UP001154078">
    <property type="component" value="Chromosome 2"/>
</dbReference>
<evidence type="ECO:0000313" key="2">
    <source>
        <dbReference type="Proteomes" id="UP001154078"/>
    </source>
</evidence>
<dbReference type="OrthoDB" id="8194914at2759"/>